<gene>
    <name evidence="1" type="ORF">GCM10008027_00760</name>
</gene>
<name>A0ABQ1T272_9GAMM</name>
<proteinExistence type="predicted"/>
<accession>A0ABQ1T272</accession>
<evidence type="ECO:0000313" key="2">
    <source>
        <dbReference type="Proteomes" id="UP000638462"/>
    </source>
</evidence>
<dbReference type="RefSeq" id="WP_188726617.1">
    <property type="nucleotide sequence ID" value="NZ_BMIT01000001.1"/>
</dbReference>
<protein>
    <submittedName>
        <fullName evidence="1">Uncharacterized protein</fullName>
    </submittedName>
</protein>
<organism evidence="1 2">
    <name type="scientific">Pseudoalteromonas gelatinilytica</name>
    <dbReference type="NCBI Taxonomy" id="1703256"/>
    <lineage>
        <taxon>Bacteria</taxon>
        <taxon>Pseudomonadati</taxon>
        <taxon>Pseudomonadota</taxon>
        <taxon>Gammaproteobacteria</taxon>
        <taxon>Alteromonadales</taxon>
        <taxon>Pseudoalteromonadaceae</taxon>
        <taxon>Pseudoalteromonas</taxon>
    </lineage>
</organism>
<comment type="caution">
    <text evidence="1">The sequence shown here is derived from an EMBL/GenBank/DDBJ whole genome shotgun (WGS) entry which is preliminary data.</text>
</comment>
<dbReference type="Proteomes" id="UP000638462">
    <property type="component" value="Unassembled WGS sequence"/>
</dbReference>
<evidence type="ECO:0000313" key="1">
    <source>
        <dbReference type="EMBL" id="GGE79921.1"/>
    </source>
</evidence>
<sequence>MNLLSYQLFDHCTVEYDSPSSEPMALTETFEVTVTGVNPSTGLALIDNSCIDVGVNPFGESIDVGVSDALDTSCSPMDITDTCFDDSSSSSIEHDSSSSGFMVIDDNFVTFDDAHGACCWGDDISMSMNAEF</sequence>
<keyword evidence="2" id="KW-1185">Reference proteome</keyword>
<dbReference type="EMBL" id="BMIT01000001">
    <property type="protein sequence ID" value="GGE79921.1"/>
    <property type="molecule type" value="Genomic_DNA"/>
</dbReference>
<reference evidence="2" key="1">
    <citation type="journal article" date="2019" name="Int. J. Syst. Evol. Microbiol.">
        <title>The Global Catalogue of Microorganisms (GCM) 10K type strain sequencing project: providing services to taxonomists for standard genome sequencing and annotation.</title>
        <authorList>
            <consortium name="The Broad Institute Genomics Platform"/>
            <consortium name="The Broad Institute Genome Sequencing Center for Infectious Disease"/>
            <person name="Wu L."/>
            <person name="Ma J."/>
        </authorList>
    </citation>
    <scope>NUCLEOTIDE SEQUENCE [LARGE SCALE GENOMIC DNA]</scope>
    <source>
        <strain evidence="2">CGMCC 1.15394</strain>
    </source>
</reference>